<dbReference type="WBParaSite" id="SPAL_0000029100.1">
    <property type="protein sequence ID" value="SPAL_0000029100.1"/>
    <property type="gene ID" value="SPAL_0000029100"/>
</dbReference>
<evidence type="ECO:0000313" key="2">
    <source>
        <dbReference type="Proteomes" id="UP000046392"/>
    </source>
</evidence>
<dbReference type="InterPro" id="IPR047002">
    <property type="entry name" value="Tcp10_C_sf"/>
</dbReference>
<evidence type="ECO:0000313" key="3">
    <source>
        <dbReference type="WBParaSite" id="SPAL_0000029100.1"/>
    </source>
</evidence>
<reference evidence="3" key="1">
    <citation type="submission" date="2017-02" db="UniProtKB">
        <authorList>
            <consortium name="WormBaseParasite"/>
        </authorList>
    </citation>
    <scope>IDENTIFICATION</scope>
</reference>
<feature type="compositionally biased region" description="Polar residues" evidence="1">
    <location>
        <begin position="328"/>
        <end position="342"/>
    </location>
</feature>
<evidence type="ECO:0000256" key="1">
    <source>
        <dbReference type="SAM" id="MobiDB-lite"/>
    </source>
</evidence>
<sequence length="619" mass="70867">MENIENRTPKTCGPRPFLKKGEGITGKYKVNYSQIGKAVATSTPKSVNYFNEDQENRNHDTLEFERVERKISEKINSEIDSKVEEIKDDDKLNFEISDSPVNDGLKSVDEFISQKRDLPKIYTPSNITNDSSTSTMGFIKNRYGHLLNSGSSTSSTTLNTNNTTSSSGRMKYLGVVMEEEQSTPKLNKNDIVVNLANQLRDLIVHIDYASLQLRSRQDLYETMRQQKFEAQVIELDKQMKTFEYEKIGLLEKQTRCQKLIQKQKEQIETLTKDKDDLKSLSDKYKEIVSTKDTRIANLRSKITQLENSVKEKESIIKENEKRQARRSLPSTLKSSTRSQSPTMNLLQKSSVVSDIKDIIRTELINQQKQQIHHNISDTVKNVRWKSPIVDYTDKSINSSSLMKLIKFDVDSKGDCISTYSDSKRTTEHIVKSCECEHYEYSNGDKRWEHSTGKFHMYYYSDEGVTSLILTDEWKLLYHSGSGQIDLYKSDGQVILIQSSGDRVEFSRNDNAAIIYMGNENKYIVTPTTITPVTDNTQESHYADGSYIARRRDNSIEFVSPVFALRRDSTGNAKLSIVLLDIQISLLIHDVVCIKHLNKTNYGINKTICCLWGKNSHLVC</sequence>
<keyword evidence="2" id="KW-1185">Reference proteome</keyword>
<accession>A0A0N5B2I4</accession>
<protein>
    <submittedName>
        <fullName evidence="3">Tcp10_C domain-containing protein</fullName>
    </submittedName>
</protein>
<dbReference type="STRING" id="174720.A0A0N5B2I4"/>
<name>A0A0N5B2I4_STREA</name>
<organism evidence="2 3">
    <name type="scientific">Strongyloides papillosus</name>
    <name type="common">Intestinal threadworm</name>
    <dbReference type="NCBI Taxonomy" id="174720"/>
    <lineage>
        <taxon>Eukaryota</taxon>
        <taxon>Metazoa</taxon>
        <taxon>Ecdysozoa</taxon>
        <taxon>Nematoda</taxon>
        <taxon>Chromadorea</taxon>
        <taxon>Rhabditida</taxon>
        <taxon>Tylenchina</taxon>
        <taxon>Panagrolaimomorpha</taxon>
        <taxon>Strongyloidoidea</taxon>
        <taxon>Strongyloididae</taxon>
        <taxon>Strongyloides</taxon>
    </lineage>
</organism>
<proteinExistence type="predicted"/>
<dbReference type="Gene3D" id="2.60.450.20">
    <property type="match status" value="1"/>
</dbReference>
<dbReference type="Proteomes" id="UP000046392">
    <property type="component" value="Unplaced"/>
</dbReference>
<dbReference type="AlphaFoldDB" id="A0A0N5B2I4"/>
<feature type="region of interest" description="Disordered" evidence="1">
    <location>
        <begin position="320"/>
        <end position="342"/>
    </location>
</feature>